<keyword evidence="1 2" id="KW-0456">Lyase</keyword>
<dbReference type="GO" id="GO:0010333">
    <property type="term" value="F:terpene synthase activity"/>
    <property type="evidence" value="ECO:0007669"/>
    <property type="project" value="InterPro"/>
</dbReference>
<dbReference type="EC" id="4.2.3.-" evidence="2"/>
<keyword evidence="2" id="KW-0460">Magnesium</keyword>
<comment type="caution">
    <text evidence="3">The sequence shown here is derived from an EMBL/GenBank/DDBJ whole genome shotgun (WGS) entry which is preliminary data.</text>
</comment>
<dbReference type="Pfam" id="PF19086">
    <property type="entry name" value="Terpene_syn_C_2"/>
    <property type="match status" value="1"/>
</dbReference>
<dbReference type="PANTHER" id="PTHR35201:SF4">
    <property type="entry name" value="BETA-PINACENE SYNTHASE-RELATED"/>
    <property type="match status" value="1"/>
</dbReference>
<evidence type="ECO:0000256" key="2">
    <source>
        <dbReference type="RuleBase" id="RU366034"/>
    </source>
</evidence>
<accession>A0A5N5W8G2</accession>
<dbReference type="OrthoDB" id="3676909at2"/>
<gene>
    <name evidence="3" type="ORF">FRZ00_13135</name>
</gene>
<reference evidence="3 4" key="1">
    <citation type="journal article" date="2019" name="Microb. Cell Fact.">
        <title>Exploring novel herbicidin analogues by transcriptional regulator overexpression and MS/MS molecular networking.</title>
        <authorList>
            <person name="Shi Y."/>
            <person name="Gu R."/>
            <person name="Li Y."/>
            <person name="Wang X."/>
            <person name="Ren W."/>
            <person name="Li X."/>
            <person name="Wang L."/>
            <person name="Xie Y."/>
            <person name="Hong B."/>
        </authorList>
    </citation>
    <scope>NUCLEOTIDE SEQUENCE [LARGE SCALE GENOMIC DNA]</scope>
    <source>
        <strain evidence="3 4">US-43</strain>
    </source>
</reference>
<organism evidence="3 4">
    <name type="scientific">Streptomyces mobaraensis</name>
    <name type="common">Streptoverticillium mobaraense</name>
    <dbReference type="NCBI Taxonomy" id="35621"/>
    <lineage>
        <taxon>Bacteria</taxon>
        <taxon>Bacillati</taxon>
        <taxon>Actinomycetota</taxon>
        <taxon>Actinomycetes</taxon>
        <taxon>Kitasatosporales</taxon>
        <taxon>Streptomycetaceae</taxon>
        <taxon>Streptomyces</taxon>
    </lineage>
</organism>
<dbReference type="GO" id="GO:0046872">
    <property type="term" value="F:metal ion binding"/>
    <property type="evidence" value="ECO:0007669"/>
    <property type="project" value="UniProtKB-KW"/>
</dbReference>
<evidence type="ECO:0000313" key="4">
    <source>
        <dbReference type="Proteomes" id="UP000327000"/>
    </source>
</evidence>
<protein>
    <recommendedName>
        <fullName evidence="2">Terpene synthase</fullName>
        <ecNumber evidence="2">4.2.3.-</ecNumber>
    </recommendedName>
</protein>
<dbReference type="RefSeq" id="WP_152263596.1">
    <property type="nucleotide sequence ID" value="NZ_JBFADJ010000073.1"/>
</dbReference>
<name>A0A5N5W8G2_STRMB</name>
<evidence type="ECO:0000313" key="3">
    <source>
        <dbReference type="EMBL" id="KAB7845442.1"/>
    </source>
</evidence>
<keyword evidence="4" id="KW-1185">Reference proteome</keyword>
<keyword evidence="2" id="KW-0479">Metal-binding</keyword>
<dbReference type="InterPro" id="IPR034686">
    <property type="entry name" value="Terpene_cyclase-like_2"/>
</dbReference>
<dbReference type="Gene3D" id="1.10.600.10">
    <property type="entry name" value="Farnesyl Diphosphate Synthase"/>
    <property type="match status" value="1"/>
</dbReference>
<dbReference type="EMBL" id="VOKX01000026">
    <property type="protein sequence ID" value="KAB7845442.1"/>
    <property type="molecule type" value="Genomic_DNA"/>
</dbReference>
<sequence length="332" mass="38242">MDPSEMARLRYPFPSLMNPYAEALQEHTDRAWIDGEWAGIVPPEIAEGFKKVKTAYMTAFFFPSATWERLIPLGRMMLFSLYQDDVYERATPDLVRHLRQRTVAVARGEITPREAGVPLARAVAQIRTDALSFIPPTSVARWADDLDLYFQGLEAETRHLAAGTVPGIDEYMAMREKALMIHPFLALKEIETGTVLPEEIHDHPVIRRLKSLTVRITGWFNEFQSYDKDMRTGMGNVNLINVLAHHQRIRVDQAREEMFALHDRELDEFVRLQRSLPDFGSWTDAVAQHVHHFSFVISGWRGVDRHVHRYDPEYYPDQDALRAAAGKEEDLT</sequence>
<comment type="cofactor">
    <cofactor evidence="2">
        <name>Mg(2+)</name>
        <dbReference type="ChEBI" id="CHEBI:18420"/>
    </cofactor>
</comment>
<dbReference type="SUPFAM" id="SSF48576">
    <property type="entry name" value="Terpenoid synthases"/>
    <property type="match status" value="1"/>
</dbReference>
<proteinExistence type="inferred from homology"/>
<evidence type="ECO:0000256" key="1">
    <source>
        <dbReference type="ARBA" id="ARBA00023239"/>
    </source>
</evidence>
<dbReference type="AlphaFoldDB" id="A0A5N5W8G2"/>
<dbReference type="InterPro" id="IPR008949">
    <property type="entry name" value="Isoprenoid_synthase_dom_sf"/>
</dbReference>
<comment type="similarity">
    <text evidence="2">Belongs to the terpene synthase family.</text>
</comment>
<dbReference type="Proteomes" id="UP000327000">
    <property type="component" value="Unassembled WGS sequence"/>
</dbReference>
<dbReference type="PANTHER" id="PTHR35201">
    <property type="entry name" value="TERPENE SYNTHASE"/>
    <property type="match status" value="1"/>
</dbReference>